<accession>A0AAV4GL13</accession>
<gene>
    <name evidence="1" type="ORF">ElyMa_002460400</name>
</gene>
<dbReference type="AlphaFoldDB" id="A0AAV4GL13"/>
<dbReference type="Proteomes" id="UP000762676">
    <property type="component" value="Unassembled WGS sequence"/>
</dbReference>
<sequence length="166" mass="19733">VQQIIATTRNVNLAVTKRQRARARWDFVRSTVWKGHLPERLVEEARWHKIHVFAKERELIRRAYMLYFERPPCPEVPQGADGGNLLGVLQEEGAAAAARRLLSKHTDRTFDEYLERYLTIWRRIRRWLVRKFYQVRHFLTGDEIPPESPTTIKRTITVSKNESYYA</sequence>
<proteinExistence type="predicted"/>
<organism evidence="1 2">
    <name type="scientific">Elysia marginata</name>
    <dbReference type="NCBI Taxonomy" id="1093978"/>
    <lineage>
        <taxon>Eukaryota</taxon>
        <taxon>Metazoa</taxon>
        <taxon>Spiralia</taxon>
        <taxon>Lophotrochozoa</taxon>
        <taxon>Mollusca</taxon>
        <taxon>Gastropoda</taxon>
        <taxon>Heterobranchia</taxon>
        <taxon>Euthyneura</taxon>
        <taxon>Panpulmonata</taxon>
        <taxon>Sacoglossa</taxon>
        <taxon>Placobranchoidea</taxon>
        <taxon>Plakobranchidae</taxon>
        <taxon>Elysia</taxon>
    </lineage>
</organism>
<protein>
    <submittedName>
        <fullName evidence="1">Uncharacterized protein</fullName>
    </submittedName>
</protein>
<reference evidence="1 2" key="1">
    <citation type="journal article" date="2021" name="Elife">
        <title>Chloroplast acquisition without the gene transfer in kleptoplastic sea slugs, Plakobranchus ocellatus.</title>
        <authorList>
            <person name="Maeda T."/>
            <person name="Takahashi S."/>
            <person name="Yoshida T."/>
            <person name="Shimamura S."/>
            <person name="Takaki Y."/>
            <person name="Nagai Y."/>
            <person name="Toyoda A."/>
            <person name="Suzuki Y."/>
            <person name="Arimoto A."/>
            <person name="Ishii H."/>
            <person name="Satoh N."/>
            <person name="Nishiyama T."/>
            <person name="Hasebe M."/>
            <person name="Maruyama T."/>
            <person name="Minagawa J."/>
            <person name="Obokata J."/>
            <person name="Shigenobu S."/>
        </authorList>
    </citation>
    <scope>NUCLEOTIDE SEQUENCE [LARGE SCALE GENOMIC DNA]</scope>
</reference>
<evidence type="ECO:0000313" key="1">
    <source>
        <dbReference type="EMBL" id="GFR86164.1"/>
    </source>
</evidence>
<evidence type="ECO:0000313" key="2">
    <source>
        <dbReference type="Proteomes" id="UP000762676"/>
    </source>
</evidence>
<dbReference type="EMBL" id="BMAT01005045">
    <property type="protein sequence ID" value="GFR86164.1"/>
    <property type="molecule type" value="Genomic_DNA"/>
</dbReference>
<comment type="caution">
    <text evidence="1">The sequence shown here is derived from an EMBL/GenBank/DDBJ whole genome shotgun (WGS) entry which is preliminary data.</text>
</comment>
<name>A0AAV4GL13_9GAST</name>
<feature type="non-terminal residue" evidence="1">
    <location>
        <position position="1"/>
    </location>
</feature>
<keyword evidence="2" id="KW-1185">Reference proteome</keyword>